<evidence type="ECO:0000256" key="5">
    <source>
        <dbReference type="ARBA" id="ARBA00022989"/>
    </source>
</evidence>
<feature type="domain" description="Bacterial sugar transferase" evidence="9">
    <location>
        <begin position="317"/>
        <end position="505"/>
    </location>
</feature>
<name>A0A2P9AFQ5_9HYPH</name>
<evidence type="ECO:0000256" key="8">
    <source>
        <dbReference type="SAM" id="Phobius"/>
    </source>
</evidence>
<sequence>MNEIDPARRFSIDAVRKFDGPASGDKLGGMNDVARQVASQYRRDTMSPIMVSGVLRMVEFALLFLSGLCVYFYHVGFFSHLAWQYPLTIAAASFLAVVLFDVTDCYQVVSLMRPLASFGRLLLVWAGTFALMALTAFAMKMSEDYSRLFFGTWFVVGFMLIFGLRQMMSKLIRRWARNGRMERRAVIVGGGTAAEVLIRSVEKQPYNDIRICGIFDDRGDKRSPPIVAGYPKLGTVSELIEFARIARIDMLIVSLPLTAETRVLQLLKKLWVLPVDIRLSAHSNALQFRPRAYSYIGSVPMLDIFDKPINDWDSVAKRAFDIVFSIIGIIVFSPVMLVTAIAIKLDSKGPVLFHQKRHGFNNEIIEVYKFRSMYTDKADPTAKQTVTRNDPRVTRVGRFIRKTSIDELPQFFNSLFGSLSLVGPRPHAIAAQSHNLLYNEVVDGYFARHKVKPGVTGWAQINGWRGEMDTNEKIRMRTEYDLYYIENWSLLFDLRILFLTPIRLLNTENAY</sequence>
<dbReference type="InterPro" id="IPR003362">
    <property type="entry name" value="Bact_transf"/>
</dbReference>
<keyword evidence="7" id="KW-0270">Exopolysaccharide synthesis</keyword>
<comment type="subcellular location">
    <subcellularLocation>
        <location evidence="1">Membrane</location>
        <topology evidence="1">Multi-pass membrane protein</topology>
    </subcellularLocation>
</comment>
<evidence type="ECO:0000256" key="4">
    <source>
        <dbReference type="ARBA" id="ARBA00022692"/>
    </source>
</evidence>
<dbReference type="Proteomes" id="UP000245698">
    <property type="component" value="Unassembled WGS sequence"/>
</dbReference>
<dbReference type="GO" id="GO:0016780">
    <property type="term" value="F:phosphotransferase activity, for other substituted phosphate groups"/>
    <property type="evidence" value="ECO:0007669"/>
    <property type="project" value="TreeGrafter"/>
</dbReference>
<evidence type="ECO:0000313" key="11">
    <source>
        <dbReference type="Proteomes" id="UP000245698"/>
    </source>
</evidence>
<reference evidence="11" key="1">
    <citation type="submission" date="2016-12" db="EMBL/GenBank/DDBJ databases">
        <authorList>
            <person name="Brunel B."/>
        </authorList>
    </citation>
    <scope>NUCLEOTIDE SEQUENCE [LARGE SCALE GENOMIC DNA]</scope>
</reference>
<dbReference type="EMBL" id="FUIG01000018">
    <property type="protein sequence ID" value="SJM29960.1"/>
    <property type="molecule type" value="Genomic_DNA"/>
</dbReference>
<evidence type="ECO:0000256" key="6">
    <source>
        <dbReference type="ARBA" id="ARBA00023136"/>
    </source>
</evidence>
<dbReference type="InterPro" id="IPR017473">
    <property type="entry name" value="Undecaprenyl-P_gluc_Ptfrase"/>
</dbReference>
<evidence type="ECO:0000259" key="9">
    <source>
        <dbReference type="Pfam" id="PF02397"/>
    </source>
</evidence>
<gene>
    <name evidence="10" type="ORF">BQ8482_120015</name>
</gene>
<dbReference type="PANTHER" id="PTHR30576:SF0">
    <property type="entry name" value="UNDECAPRENYL-PHOSPHATE N-ACETYLGALACTOSAMINYL 1-PHOSPHATE TRANSFERASE-RELATED"/>
    <property type="match status" value="1"/>
</dbReference>
<proteinExistence type="inferred from homology"/>
<dbReference type="PANTHER" id="PTHR30576">
    <property type="entry name" value="COLANIC BIOSYNTHESIS UDP-GLUCOSE LIPID CARRIER TRANSFERASE"/>
    <property type="match status" value="1"/>
</dbReference>
<feature type="transmembrane region" description="Helical" evidence="8">
    <location>
        <begin position="322"/>
        <end position="343"/>
    </location>
</feature>
<keyword evidence="11" id="KW-1185">Reference proteome</keyword>
<dbReference type="SUPFAM" id="SSF51735">
    <property type="entry name" value="NAD(P)-binding Rossmann-fold domains"/>
    <property type="match status" value="1"/>
</dbReference>
<dbReference type="AlphaFoldDB" id="A0A2P9AFQ5"/>
<evidence type="ECO:0000256" key="2">
    <source>
        <dbReference type="ARBA" id="ARBA00006464"/>
    </source>
</evidence>
<protein>
    <submittedName>
        <fullName evidence="10">Exopolysaccharide biosynthesis polyprenyl glycosylphosphotransferase</fullName>
    </submittedName>
</protein>
<dbReference type="GO" id="GO:0000271">
    <property type="term" value="P:polysaccharide biosynthetic process"/>
    <property type="evidence" value="ECO:0007669"/>
    <property type="project" value="UniProtKB-KW"/>
</dbReference>
<evidence type="ECO:0000313" key="10">
    <source>
        <dbReference type="EMBL" id="SJM29960.1"/>
    </source>
</evidence>
<dbReference type="InterPro" id="IPR017475">
    <property type="entry name" value="EPS_sugar_tfrase"/>
</dbReference>
<keyword evidence="4 8" id="KW-0812">Transmembrane</keyword>
<feature type="transmembrane region" description="Helical" evidence="8">
    <location>
        <begin position="145"/>
        <end position="164"/>
    </location>
</feature>
<keyword evidence="5 8" id="KW-1133">Transmembrane helix</keyword>
<dbReference type="NCBIfam" id="TIGR03023">
    <property type="entry name" value="WcaJ_sugtrans"/>
    <property type="match status" value="1"/>
</dbReference>
<dbReference type="RefSeq" id="WP_123147521.1">
    <property type="nucleotide sequence ID" value="NZ_FUIG01000018.1"/>
</dbReference>
<comment type="similarity">
    <text evidence="2">Belongs to the bacterial sugar transferase family.</text>
</comment>
<dbReference type="InterPro" id="IPR036291">
    <property type="entry name" value="NAD(P)-bd_dom_sf"/>
</dbReference>
<dbReference type="Gene3D" id="3.40.50.720">
    <property type="entry name" value="NAD(P)-binding Rossmann-like Domain"/>
    <property type="match status" value="1"/>
</dbReference>
<evidence type="ECO:0000256" key="3">
    <source>
        <dbReference type="ARBA" id="ARBA00022679"/>
    </source>
</evidence>
<feature type="transmembrane region" description="Helical" evidence="8">
    <location>
        <begin position="49"/>
        <end position="73"/>
    </location>
</feature>
<keyword evidence="6 8" id="KW-0472">Membrane</keyword>
<keyword evidence="3 10" id="KW-0808">Transferase</keyword>
<dbReference type="GO" id="GO:0016020">
    <property type="term" value="C:membrane"/>
    <property type="evidence" value="ECO:0007669"/>
    <property type="project" value="UniProtKB-SubCell"/>
</dbReference>
<dbReference type="NCBIfam" id="TIGR03025">
    <property type="entry name" value="EPS_sugtrans"/>
    <property type="match status" value="1"/>
</dbReference>
<dbReference type="Pfam" id="PF02397">
    <property type="entry name" value="Bac_transf"/>
    <property type="match status" value="1"/>
</dbReference>
<feature type="transmembrane region" description="Helical" evidence="8">
    <location>
        <begin position="121"/>
        <end position="139"/>
    </location>
</feature>
<accession>A0A2P9AFQ5</accession>
<organism evidence="10 11">
    <name type="scientific">Mesorhizobium delmotii</name>
    <dbReference type="NCBI Taxonomy" id="1631247"/>
    <lineage>
        <taxon>Bacteria</taxon>
        <taxon>Pseudomonadati</taxon>
        <taxon>Pseudomonadota</taxon>
        <taxon>Alphaproteobacteria</taxon>
        <taxon>Hyphomicrobiales</taxon>
        <taxon>Phyllobacteriaceae</taxon>
        <taxon>Mesorhizobium</taxon>
    </lineage>
</organism>
<evidence type="ECO:0000256" key="1">
    <source>
        <dbReference type="ARBA" id="ARBA00004141"/>
    </source>
</evidence>
<evidence type="ECO:0000256" key="7">
    <source>
        <dbReference type="ARBA" id="ARBA00023169"/>
    </source>
</evidence>
<feature type="transmembrane region" description="Helical" evidence="8">
    <location>
        <begin position="85"/>
        <end position="109"/>
    </location>
</feature>
<dbReference type="Pfam" id="PF13727">
    <property type="entry name" value="CoA_binding_3"/>
    <property type="match status" value="1"/>
</dbReference>